<accession>A0A1A8X991</accession>
<feature type="transmembrane region" description="Helical" evidence="1">
    <location>
        <begin position="267"/>
        <end position="290"/>
    </location>
</feature>
<reference evidence="3" key="1">
    <citation type="submission" date="2016-05" db="EMBL/GenBank/DDBJ databases">
        <authorList>
            <person name="Naeem Raeece"/>
        </authorList>
    </citation>
    <scope>NUCLEOTIDE SEQUENCE [LARGE SCALE GENOMIC DNA]</scope>
</reference>
<evidence type="ECO:0000256" key="1">
    <source>
        <dbReference type="SAM" id="Phobius"/>
    </source>
</evidence>
<name>A0A1A8X991_PLAOA</name>
<gene>
    <name evidence="2" type="ORF">POVCU1_059670</name>
</gene>
<sequence length="338" mass="40094">MKNDKLPSNRYKNNFLNNIEIKELEKTCKSDDTKNNCLAEALNICSNLYVNYHGIRRKCYEDSNDPRCCIDVNYYIDYIVAIIKSAQFNDSTKLENIQEVEKFWRDKFVKTHEYKCKRDGNTYSVYKRCVLKQLHDFYEDKSYLDENSSEQNDKYKQYDQYFREKWCEILKNEKINSEDLNITINQSSIKQIVKSNNLPLSSELLRAFNINPRANINITFSLEPAKTDRANLRFDGQTTVSEIRHSMHTSDAKLPLEKETEMEKKIFLPRTIVIVPSIFFAIFIICSMFYKFSPIGSWLHTRISKNKKIEQPINYEKTQIFEESEDNQYYIGYDSSPH</sequence>
<evidence type="ECO:0000313" key="3">
    <source>
        <dbReference type="Proteomes" id="UP000078546"/>
    </source>
</evidence>
<organism evidence="2 3">
    <name type="scientific">Plasmodium ovale curtisi</name>
    <dbReference type="NCBI Taxonomy" id="864141"/>
    <lineage>
        <taxon>Eukaryota</taxon>
        <taxon>Sar</taxon>
        <taxon>Alveolata</taxon>
        <taxon>Apicomplexa</taxon>
        <taxon>Aconoidasida</taxon>
        <taxon>Haemosporida</taxon>
        <taxon>Plasmodiidae</taxon>
        <taxon>Plasmodium</taxon>
        <taxon>Plasmodium (Plasmodium)</taxon>
    </lineage>
</organism>
<keyword evidence="1" id="KW-0812">Transmembrane</keyword>
<evidence type="ECO:0000313" key="2">
    <source>
        <dbReference type="EMBL" id="SBT00393.1"/>
    </source>
</evidence>
<dbReference type="AlphaFoldDB" id="A0A1A8X991"/>
<dbReference type="EMBL" id="FLQV01001889">
    <property type="protein sequence ID" value="SBT00393.1"/>
    <property type="molecule type" value="Genomic_DNA"/>
</dbReference>
<keyword evidence="1" id="KW-0472">Membrane</keyword>
<protein>
    <submittedName>
        <fullName evidence="2">PIR Superfamily Protein</fullName>
    </submittedName>
</protein>
<dbReference type="InterPro" id="IPR008780">
    <property type="entry name" value="Plasmodium_Vir"/>
</dbReference>
<dbReference type="Proteomes" id="UP000078546">
    <property type="component" value="Unassembled WGS sequence"/>
</dbReference>
<keyword evidence="1" id="KW-1133">Transmembrane helix</keyword>
<dbReference type="Pfam" id="PF05795">
    <property type="entry name" value="Plasmodium_Vir"/>
    <property type="match status" value="1"/>
</dbReference>
<proteinExistence type="predicted"/>